<accession>A0A9X9SHK3</accession>
<comment type="caution">
    <text evidence="1">The sequence shown here is derived from an EMBL/GenBank/DDBJ whole genome shotgun (WGS) entry which is preliminary data.</text>
</comment>
<dbReference type="Proteomes" id="UP000373301">
    <property type="component" value="Unassembled WGS sequence"/>
</dbReference>
<evidence type="ECO:0000313" key="1">
    <source>
        <dbReference type="EMBL" id="VTS76116.1"/>
    </source>
</evidence>
<sequence length="128" mass="14657">MVDGSYLPFQSARDHQDRGMMKWMGFFLSEHTTSLDEEKHKTIFSDELSLLDKLTLISQLYAGQLIGEFIVKEGNRKATYQGQVTEIAKDEIVVKSTDKFHLIEVKNILAIHLVEGGAEDEQERTLQR</sequence>
<protein>
    <submittedName>
        <fullName evidence="1">YolD-like protein</fullName>
    </submittedName>
</protein>
<dbReference type="EMBL" id="CABEIM010000001">
    <property type="protein sequence ID" value="VTS76116.1"/>
    <property type="molecule type" value="Genomic_DNA"/>
</dbReference>
<reference evidence="1 2" key="1">
    <citation type="submission" date="2019-05" db="EMBL/GenBank/DDBJ databases">
        <authorList>
            <consortium name="Pathogen Informatics"/>
        </authorList>
    </citation>
    <scope>NUCLEOTIDE SEQUENCE [LARGE SCALE GENOMIC DNA]</scope>
    <source>
        <strain evidence="1 2">NCTC7982</strain>
    </source>
</reference>
<dbReference type="AlphaFoldDB" id="A0A9X9SHK3"/>
<evidence type="ECO:0000313" key="2">
    <source>
        <dbReference type="Proteomes" id="UP000373301"/>
    </source>
</evidence>
<organism evidence="1 2">
    <name type="scientific">Streptococcus dysgalactiae</name>
    <dbReference type="NCBI Taxonomy" id="1334"/>
    <lineage>
        <taxon>Bacteria</taxon>
        <taxon>Bacillati</taxon>
        <taxon>Bacillota</taxon>
        <taxon>Bacilli</taxon>
        <taxon>Lactobacillales</taxon>
        <taxon>Streptococcaceae</taxon>
        <taxon>Streptococcus</taxon>
    </lineage>
</organism>
<dbReference type="RefSeq" id="WP_143934787.1">
    <property type="nucleotide sequence ID" value="NZ_CABEIM010000001.1"/>
</dbReference>
<gene>
    <name evidence="1" type="ORF">NCTC7982_00124</name>
</gene>
<name>A0A9X9SHK3_STRDY</name>
<proteinExistence type="predicted"/>